<organism evidence="2 3">
    <name type="scientific">Microbacterium galbinum</name>
    <dbReference type="NCBI Taxonomy" id="2851646"/>
    <lineage>
        <taxon>Bacteria</taxon>
        <taxon>Bacillati</taxon>
        <taxon>Actinomycetota</taxon>
        <taxon>Actinomycetes</taxon>
        <taxon>Micrococcales</taxon>
        <taxon>Microbacteriaceae</taxon>
        <taxon>Microbacterium</taxon>
    </lineage>
</organism>
<proteinExistence type="predicted"/>
<evidence type="ECO:0000313" key="3">
    <source>
        <dbReference type="Proteomes" id="UP000831963"/>
    </source>
</evidence>
<dbReference type="RefSeq" id="WP_247623754.1">
    <property type="nucleotide sequence ID" value="NZ_CP078077.1"/>
</dbReference>
<accession>A0ABY4IP43</accession>
<evidence type="ECO:0000313" key="2">
    <source>
        <dbReference type="EMBL" id="UPL14409.1"/>
    </source>
</evidence>
<keyword evidence="3" id="KW-1185">Reference proteome</keyword>
<dbReference type="EMBL" id="CP078077">
    <property type="protein sequence ID" value="UPL14409.1"/>
    <property type="molecule type" value="Genomic_DNA"/>
</dbReference>
<name>A0ABY4IP43_9MICO</name>
<gene>
    <name evidence="2" type="ORF">KV396_07950</name>
</gene>
<sequence length="73" mass="7721">MGLFQHRPEEEENQWAGLPSEPLERDGVDALATTPAVDPLSIGLGAELGSIVFPVAPPAPSAVSTENREPDED</sequence>
<dbReference type="Proteomes" id="UP000831963">
    <property type="component" value="Chromosome"/>
</dbReference>
<evidence type="ECO:0000256" key="1">
    <source>
        <dbReference type="SAM" id="MobiDB-lite"/>
    </source>
</evidence>
<feature type="region of interest" description="Disordered" evidence="1">
    <location>
        <begin position="1"/>
        <end position="22"/>
    </location>
</feature>
<reference evidence="2 3" key="1">
    <citation type="submission" date="2021-06" db="EMBL/GenBank/DDBJ databases">
        <title>Genome-based taxonomic framework of Microbacterium strains isolated from marine environment, the description of four new species and reclassification of four preexisting species.</title>
        <authorList>
            <person name="Lee S.D."/>
            <person name="Kim S.-M."/>
            <person name="Byeon Y.-S."/>
            <person name="Yang H.L."/>
            <person name="Kim I.S."/>
        </authorList>
    </citation>
    <scope>NUCLEOTIDE SEQUENCE [LARGE SCALE GENOMIC DNA]</scope>
    <source>
        <strain evidence="2 3">SSW1-36</strain>
    </source>
</reference>
<protein>
    <submittedName>
        <fullName evidence="2">Uncharacterized protein</fullName>
    </submittedName>
</protein>